<dbReference type="PROSITE" id="PS00922">
    <property type="entry name" value="TRANSGLYCOSYLASE"/>
    <property type="match status" value="1"/>
</dbReference>
<dbReference type="PANTHER" id="PTHR33734">
    <property type="entry name" value="LYSM DOMAIN-CONTAINING GPI-ANCHORED PROTEIN 2"/>
    <property type="match status" value="1"/>
</dbReference>
<dbReference type="Proteomes" id="UP000479938">
    <property type="component" value="Unassembled WGS sequence"/>
</dbReference>
<dbReference type="Pfam" id="PF01464">
    <property type="entry name" value="SLT"/>
    <property type="match status" value="1"/>
</dbReference>
<dbReference type="Gene3D" id="3.10.350.10">
    <property type="entry name" value="LysM domain"/>
    <property type="match status" value="3"/>
</dbReference>
<accession>A0A6J4GA57</accession>
<dbReference type="InterPro" id="IPR000189">
    <property type="entry name" value="Transglyc_AS"/>
</dbReference>
<dbReference type="Gene3D" id="1.10.530.10">
    <property type="match status" value="1"/>
</dbReference>
<dbReference type="PANTHER" id="PTHR33734:SF22">
    <property type="entry name" value="MEMBRANE-BOUND LYTIC MUREIN TRANSGLYCOSYLASE D"/>
    <property type="match status" value="1"/>
</dbReference>
<feature type="chain" id="PRO_5026961526" description="LysM domain-containing protein" evidence="2">
    <location>
        <begin position="21"/>
        <end position="614"/>
    </location>
</feature>
<dbReference type="EMBL" id="CADCSU010000023">
    <property type="protein sequence ID" value="CAA9194562.1"/>
    <property type="molecule type" value="Genomic_DNA"/>
</dbReference>
<dbReference type="GO" id="GO:0016020">
    <property type="term" value="C:membrane"/>
    <property type="evidence" value="ECO:0007669"/>
    <property type="project" value="InterPro"/>
</dbReference>
<dbReference type="SUPFAM" id="SSF54106">
    <property type="entry name" value="LysM domain"/>
    <property type="match status" value="3"/>
</dbReference>
<feature type="domain" description="LysM" evidence="3">
    <location>
        <begin position="568"/>
        <end position="612"/>
    </location>
</feature>
<dbReference type="InterPro" id="IPR036779">
    <property type="entry name" value="LysM_dom_sf"/>
</dbReference>
<keyword evidence="2" id="KW-0732">Signal</keyword>
<evidence type="ECO:0000313" key="5">
    <source>
        <dbReference type="Proteomes" id="UP000479938"/>
    </source>
</evidence>
<dbReference type="SUPFAM" id="SSF53955">
    <property type="entry name" value="Lysozyme-like"/>
    <property type="match status" value="1"/>
</dbReference>
<name>A0A6J4GA57_9FLAO</name>
<dbReference type="AlphaFoldDB" id="A0A6J4GA57"/>
<gene>
    <name evidence="4" type="ORF">FLA105534_00221</name>
</gene>
<dbReference type="GO" id="GO:0008932">
    <property type="term" value="F:lytic endotransglycosylase activity"/>
    <property type="evidence" value="ECO:0007669"/>
    <property type="project" value="TreeGrafter"/>
</dbReference>
<feature type="signal peptide" evidence="2">
    <location>
        <begin position="1"/>
        <end position="20"/>
    </location>
</feature>
<dbReference type="SMART" id="SM00257">
    <property type="entry name" value="LysM"/>
    <property type="match status" value="3"/>
</dbReference>
<feature type="domain" description="LysM" evidence="3">
    <location>
        <begin position="403"/>
        <end position="446"/>
    </location>
</feature>
<dbReference type="InterPro" id="IPR023346">
    <property type="entry name" value="Lysozyme-like_dom_sf"/>
</dbReference>
<dbReference type="PROSITE" id="PS51782">
    <property type="entry name" value="LYSM"/>
    <property type="match status" value="3"/>
</dbReference>
<reference evidence="4 5" key="1">
    <citation type="submission" date="2020-02" db="EMBL/GenBank/DDBJ databases">
        <authorList>
            <person name="Criscuolo A."/>
        </authorList>
    </citation>
    <scope>NUCLEOTIDE SEQUENCE [LARGE SCALE GENOMIC DNA]</scope>
    <source>
        <strain evidence="4">CIP105534</strain>
    </source>
</reference>
<dbReference type="RefSeq" id="WP_173968959.1">
    <property type="nucleotide sequence ID" value="NZ_CADCSU010000023.1"/>
</dbReference>
<dbReference type="GO" id="GO:0000270">
    <property type="term" value="P:peptidoglycan metabolic process"/>
    <property type="evidence" value="ECO:0007669"/>
    <property type="project" value="InterPro"/>
</dbReference>
<dbReference type="CDD" id="cd00118">
    <property type="entry name" value="LysM"/>
    <property type="match status" value="3"/>
</dbReference>
<evidence type="ECO:0000256" key="2">
    <source>
        <dbReference type="SAM" id="SignalP"/>
    </source>
</evidence>
<dbReference type="InterPro" id="IPR018392">
    <property type="entry name" value="LysM"/>
</dbReference>
<protein>
    <recommendedName>
        <fullName evidence="3">LysM domain-containing protein</fullName>
    </recommendedName>
</protein>
<feature type="domain" description="LysM" evidence="3">
    <location>
        <begin position="488"/>
        <end position="531"/>
    </location>
</feature>
<keyword evidence="5" id="KW-1185">Reference proteome</keyword>
<evidence type="ECO:0000256" key="1">
    <source>
        <dbReference type="ARBA" id="ARBA00007734"/>
    </source>
</evidence>
<sequence length="614" mass="69325">MIVKKISIVVTAFFSMSMFAQDIAKTEVEIKPVVKISYLDSVKNTFKRDEMATRVDSLWMNELVSLDIYDDLTKDIQTINTDVTVDEELPTELLKQRLQAMNEKSPFDIEYNQGLENIIKSFLKNRKKSFSRLMALSEYYFPIFEDAFARQNVPLEIKYLAVVESALNPKAVSKMGATGLWQFMYGTGKQYALKIDSYVDERSDPLKATAAASEYMSKMFNIFGDWELVLASYNSGPGNVTKAIRRSGGKTKYWDIRNHLPKETQGYVPAFLATMYLFEYHKEHGINPQRAVVKNFETDTVQIKNQMSFKQIADLLDMPQSQIQLLNPSYKLNVVPFYQNEAHYLRLPKDKIATFVSNEDKIYDYVAYQSQNKTMPAQLALKVTPKAKAKLDKIIEPTDTDVKWYKVQKGDNLGTIAAKYNVTVPELKKWNNLKSNAVALGRNLKLKTDYDPVTKSFKELKSTIAVEKKSEEAIASADDKDKNNAHPQEYVVAAGDNLGSIAKKFGTTIAELKELNSLTSNNIGLGKTLVVAKAVPEIIEENVTTAIASNSSIDSFRKKATSTKNLGEDYYVKKGDSLYSISKKYPGVTISDIKKWNNIKDGEIKPGMKLKING</sequence>
<dbReference type="InterPro" id="IPR008258">
    <property type="entry name" value="Transglycosylase_SLT_dom_1"/>
</dbReference>
<evidence type="ECO:0000313" key="4">
    <source>
        <dbReference type="EMBL" id="CAA9194562.1"/>
    </source>
</evidence>
<organism evidence="4 5">
    <name type="scientific">Flavobacterium bizetiae</name>
    <dbReference type="NCBI Taxonomy" id="2704140"/>
    <lineage>
        <taxon>Bacteria</taxon>
        <taxon>Pseudomonadati</taxon>
        <taxon>Bacteroidota</taxon>
        <taxon>Flavobacteriia</taxon>
        <taxon>Flavobacteriales</taxon>
        <taxon>Flavobacteriaceae</taxon>
        <taxon>Flavobacterium</taxon>
    </lineage>
</organism>
<dbReference type="Pfam" id="PF01476">
    <property type="entry name" value="LysM"/>
    <property type="match status" value="3"/>
</dbReference>
<dbReference type="CDD" id="cd16894">
    <property type="entry name" value="MltD-like"/>
    <property type="match status" value="1"/>
</dbReference>
<comment type="similarity">
    <text evidence="1">Belongs to the transglycosylase Slt family.</text>
</comment>
<evidence type="ECO:0000259" key="3">
    <source>
        <dbReference type="PROSITE" id="PS51782"/>
    </source>
</evidence>
<proteinExistence type="inferred from homology"/>